<dbReference type="Pfam" id="PF17853">
    <property type="entry name" value="GGDEF_2"/>
    <property type="match status" value="1"/>
</dbReference>
<organism evidence="5 7">
    <name type="scientific">Anaerotruncus colihominis</name>
    <dbReference type="NCBI Taxonomy" id="169435"/>
    <lineage>
        <taxon>Bacteria</taxon>
        <taxon>Bacillati</taxon>
        <taxon>Bacillota</taxon>
        <taxon>Clostridia</taxon>
        <taxon>Eubacteriales</taxon>
        <taxon>Oscillospiraceae</taxon>
        <taxon>Anaerotruncus</taxon>
    </lineage>
</organism>
<feature type="domain" description="Purine catabolism PurC-like" evidence="2">
    <location>
        <begin position="7"/>
        <end position="127"/>
    </location>
</feature>
<dbReference type="InterPro" id="IPR041522">
    <property type="entry name" value="CdaR_GGDEF"/>
</dbReference>
<dbReference type="InterPro" id="IPR051448">
    <property type="entry name" value="CdaR-like_regulators"/>
</dbReference>
<dbReference type="PANTHER" id="PTHR33744:SF1">
    <property type="entry name" value="DNA-BINDING TRANSCRIPTIONAL ACTIVATOR ADER"/>
    <property type="match status" value="1"/>
</dbReference>
<feature type="domain" description="PucR C-terminal helix-turn-helix" evidence="3">
    <location>
        <begin position="331"/>
        <end position="388"/>
    </location>
</feature>
<evidence type="ECO:0000313" key="7">
    <source>
        <dbReference type="Proteomes" id="UP000095765"/>
    </source>
</evidence>
<evidence type="ECO:0000313" key="8">
    <source>
        <dbReference type="Proteomes" id="UP000260828"/>
    </source>
</evidence>
<dbReference type="PANTHER" id="PTHR33744">
    <property type="entry name" value="CARBOHYDRATE DIACID REGULATOR"/>
    <property type="match status" value="1"/>
</dbReference>
<dbReference type="InterPro" id="IPR012914">
    <property type="entry name" value="PucR_dom"/>
</dbReference>
<name>A0A174SK93_9FIRM</name>
<dbReference type="RefSeq" id="WP_055245556.1">
    <property type="nucleotide sequence ID" value="NZ_CABIWA010000005.1"/>
</dbReference>
<dbReference type="AlphaFoldDB" id="A0A174SK93"/>
<feature type="domain" description="CdaR GGDEF-like" evidence="4">
    <location>
        <begin position="151"/>
        <end position="277"/>
    </location>
</feature>
<dbReference type="Proteomes" id="UP000095765">
    <property type="component" value="Unassembled WGS sequence"/>
</dbReference>
<reference evidence="5 7" key="1">
    <citation type="submission" date="2015-09" db="EMBL/GenBank/DDBJ databases">
        <authorList>
            <consortium name="Pathogen Informatics"/>
        </authorList>
    </citation>
    <scope>NUCLEOTIDE SEQUENCE [LARGE SCALE GENOMIC DNA]</scope>
    <source>
        <strain evidence="5 7">2789STDY5834939</strain>
    </source>
</reference>
<dbReference type="OrthoDB" id="1856387at2"/>
<evidence type="ECO:0000313" key="5">
    <source>
        <dbReference type="EMBL" id="CUP95865.1"/>
    </source>
</evidence>
<dbReference type="EMBL" id="CZBE01000018">
    <property type="protein sequence ID" value="CUP95865.1"/>
    <property type="molecule type" value="Genomic_DNA"/>
</dbReference>
<accession>A0A174SK93</accession>
<evidence type="ECO:0000259" key="4">
    <source>
        <dbReference type="Pfam" id="PF17853"/>
    </source>
</evidence>
<reference evidence="6 8" key="2">
    <citation type="submission" date="2018-08" db="EMBL/GenBank/DDBJ databases">
        <title>A genome reference for cultivated species of the human gut microbiota.</title>
        <authorList>
            <person name="Zou Y."/>
            <person name="Xue W."/>
            <person name="Luo G."/>
        </authorList>
    </citation>
    <scope>NUCLEOTIDE SEQUENCE [LARGE SCALE GENOMIC DNA]</scope>
    <source>
        <strain evidence="6 8">TF05-12AC</strain>
    </source>
</reference>
<proteinExistence type="inferred from homology"/>
<protein>
    <submittedName>
        <fullName evidence="5">Carbohydrate diacid transcriptional activator CdaR</fullName>
    </submittedName>
    <submittedName>
        <fullName evidence="6">PucR family transcriptional regulator</fullName>
    </submittedName>
</protein>
<dbReference type="Pfam" id="PF07905">
    <property type="entry name" value="PucR"/>
    <property type="match status" value="1"/>
</dbReference>
<sequence>MSFCCADLFKLKHFKQVRLAAGERGLYRQISWPFICTTPTISQWLHGGELLFISNAGPDTDEADLLALARESFEKALSGMVLLTGGDSIPTVPPALSRLCDEAAFPLFDMPWDIKLVDITQEISEAILYRRAQSKKGQRFIEQLLFSDDDRRSFEELAGFYEVPCRPIRFVTVVDFPPDSLSPTAQERLKSDISHTFKSAGGEGYTALTMGHLNTVVCLALANDARAAGLLNRSIADAFETLCARYPHAGLRLGIGRVCGPEGSVRVSYADAGKALALLSGSSFHGNTLRYSQLGIYKLFFEIQDREEIRRYYMENLECLIEADRKNGSDLVGTLRSYLYNNCNLLRTSQALYIHRNTLIYRLNTIRGLLGRDLDDALVRHELFNSLLAADFLNH</sequence>
<evidence type="ECO:0000256" key="1">
    <source>
        <dbReference type="ARBA" id="ARBA00006754"/>
    </source>
</evidence>
<evidence type="ECO:0000259" key="3">
    <source>
        <dbReference type="Pfam" id="PF13556"/>
    </source>
</evidence>
<dbReference type="InterPro" id="IPR042070">
    <property type="entry name" value="PucR_C-HTH_sf"/>
</dbReference>
<dbReference type="Proteomes" id="UP000260828">
    <property type="component" value="Unassembled WGS sequence"/>
</dbReference>
<dbReference type="EMBL" id="QVME01000002">
    <property type="protein sequence ID" value="RGE69002.1"/>
    <property type="molecule type" value="Genomic_DNA"/>
</dbReference>
<dbReference type="Pfam" id="PF13556">
    <property type="entry name" value="HTH_30"/>
    <property type="match status" value="1"/>
</dbReference>
<evidence type="ECO:0000313" key="6">
    <source>
        <dbReference type="EMBL" id="RGE69002.1"/>
    </source>
</evidence>
<comment type="similarity">
    <text evidence="1">Belongs to the CdaR family.</text>
</comment>
<dbReference type="InterPro" id="IPR025736">
    <property type="entry name" value="PucR_C-HTH_dom"/>
</dbReference>
<dbReference type="Gene3D" id="1.10.10.2840">
    <property type="entry name" value="PucR C-terminal helix-turn-helix domain"/>
    <property type="match status" value="1"/>
</dbReference>
<gene>
    <name evidence="6" type="ORF">DXC40_06880</name>
    <name evidence="5" type="ORF">ERS852551_02554</name>
</gene>
<evidence type="ECO:0000259" key="2">
    <source>
        <dbReference type="Pfam" id="PF07905"/>
    </source>
</evidence>